<dbReference type="InterPro" id="IPR023827">
    <property type="entry name" value="Peptidase_S8_Asp-AS"/>
</dbReference>
<dbReference type="InterPro" id="IPR036852">
    <property type="entry name" value="Peptidase_S8/S53_dom_sf"/>
</dbReference>
<dbReference type="Proteomes" id="UP000525686">
    <property type="component" value="Unassembled WGS sequence"/>
</dbReference>
<evidence type="ECO:0000313" key="15">
    <source>
        <dbReference type="Proteomes" id="UP000525686"/>
    </source>
</evidence>
<reference evidence="12 13" key="1">
    <citation type="submission" date="2019-10" db="EMBL/GenBank/DDBJ databases">
        <title>Streptomyces sp. nov., a novel actinobacterium isolated from alkaline environment.</title>
        <authorList>
            <person name="Golinska P."/>
        </authorList>
    </citation>
    <scope>NUCLEOTIDE SEQUENCE [LARGE SCALE GENOMIC DNA]</scope>
    <source>
        <strain evidence="12 13">OF1</strain>
    </source>
</reference>
<evidence type="ECO:0000313" key="12">
    <source>
        <dbReference type="EMBL" id="MQS05207.1"/>
    </source>
</evidence>
<keyword evidence="13" id="KW-1185">Reference proteome</keyword>
<dbReference type="Pfam" id="PF00082">
    <property type="entry name" value="Peptidase_S8"/>
    <property type="match status" value="1"/>
</dbReference>
<dbReference type="EMBL" id="JABJXA010000247">
    <property type="protein sequence ID" value="MBB1262045.1"/>
    <property type="molecule type" value="Genomic_DNA"/>
</dbReference>
<dbReference type="Gene3D" id="3.40.50.200">
    <property type="entry name" value="Peptidase S8/S53 domain"/>
    <property type="match status" value="1"/>
</dbReference>
<evidence type="ECO:0000259" key="9">
    <source>
        <dbReference type="Pfam" id="PF05922"/>
    </source>
</evidence>
<dbReference type="GO" id="GO:0006508">
    <property type="term" value="P:proteolysis"/>
    <property type="evidence" value="ECO:0007669"/>
    <property type="project" value="UniProtKB-KW"/>
</dbReference>
<dbReference type="CDD" id="cd04077">
    <property type="entry name" value="Peptidases_S8_PCSK9_ProteinaseK_like"/>
    <property type="match status" value="1"/>
</dbReference>
<dbReference type="FunFam" id="3.40.50.200:FF:000014">
    <property type="entry name" value="Proteinase K"/>
    <property type="match status" value="1"/>
</dbReference>
<evidence type="ECO:0000259" key="8">
    <source>
        <dbReference type="Pfam" id="PF00082"/>
    </source>
</evidence>
<dbReference type="SUPFAM" id="SSF52743">
    <property type="entry name" value="Subtilisin-like"/>
    <property type="match status" value="1"/>
</dbReference>
<dbReference type="PANTHER" id="PTHR43806:SF11">
    <property type="entry name" value="CEREVISIN-RELATED"/>
    <property type="match status" value="1"/>
</dbReference>
<sequence>MITRLRFTSAAAVLTLALGAPLTAVAAPAAPTPPKSTPAPLVTAAHAVPGEYIVTLDKATDATRLAEKLKVKPSYVYGQAMNGFAVSLTAAQLTTVRGTPGVTAVEEDGRVEAVPLPPEADVRAPAATWGLDRIDQRQLPLDNSFTVAGSGAGVNAYILDTGIDYEHTEFGGRARPGYDAIGDGRNGADCQGHGTHVAGTVGGRTFGVARKAGLVSVRVLDCEGRGTNAGIIAGLDWVARNATQPAVLNGSLGGDASPSVNRAANAVYDAGVLPVIAAGNSAIDACRVSPASAERALTVAASNIWDEETHFSNWGRCVSLYAPGQSIDSAKLGGGSVALSGTSMAAPHVAGVAALFKQAHPAATAAEVAAFLNDRSTKDVLRSVSRDTPNRLLHTAGY</sequence>
<dbReference type="OrthoDB" id="9798386at2"/>
<evidence type="ECO:0000313" key="14">
    <source>
        <dbReference type="Proteomes" id="UP000517765"/>
    </source>
</evidence>
<dbReference type="InterPro" id="IPR034193">
    <property type="entry name" value="PCSK9_ProteinaseK-like"/>
</dbReference>
<evidence type="ECO:0000313" key="10">
    <source>
        <dbReference type="EMBL" id="MBB1256728.1"/>
    </source>
</evidence>
<gene>
    <name evidence="12" type="ORF">FNX44_025890</name>
    <name evidence="10" type="ORF">H3146_25770</name>
    <name evidence="11" type="ORF">H3147_25035</name>
</gene>
<dbReference type="PANTHER" id="PTHR43806">
    <property type="entry name" value="PEPTIDASE S8"/>
    <property type="match status" value="1"/>
</dbReference>
<feature type="domain" description="Inhibitor I9" evidence="9">
    <location>
        <begin position="67"/>
        <end position="112"/>
    </location>
</feature>
<organism evidence="12 13">
    <name type="scientific">Streptomyces alkaliterrae</name>
    <dbReference type="NCBI Taxonomy" id="2213162"/>
    <lineage>
        <taxon>Bacteria</taxon>
        <taxon>Bacillati</taxon>
        <taxon>Actinomycetota</taxon>
        <taxon>Actinomycetes</taxon>
        <taxon>Kitasatosporales</taxon>
        <taxon>Streptomycetaceae</taxon>
        <taxon>Streptomyces</taxon>
    </lineage>
</organism>
<dbReference type="Proteomes" id="UP000320857">
    <property type="component" value="Unassembled WGS sequence"/>
</dbReference>
<evidence type="ECO:0000313" key="11">
    <source>
        <dbReference type="EMBL" id="MBB1262045.1"/>
    </source>
</evidence>
<dbReference type="InterPro" id="IPR037045">
    <property type="entry name" value="S8pro/Inhibitor_I9_sf"/>
</dbReference>
<dbReference type="PROSITE" id="PS00138">
    <property type="entry name" value="SUBTILASE_SER"/>
    <property type="match status" value="1"/>
</dbReference>
<reference evidence="10" key="3">
    <citation type="journal article" name="Syst. Appl. Microbiol.">
        <title>Streptomyces alkaliterrae sp. nov., isolated from an alkaline soil, and emended descriptions of Streptomyces alkaliphilus, Streptomyces calidiresistens and Streptomyces durbertensis.</title>
        <authorList>
            <person name="Swiecimska M."/>
            <person name="Golinska P."/>
            <person name="Nouioui I."/>
            <person name="Wypij M."/>
            <person name="Rai M."/>
            <person name="Sangal V."/>
            <person name="Goodfellow M."/>
        </authorList>
    </citation>
    <scope>NUCLEOTIDE SEQUENCE</scope>
    <source>
        <strain evidence="10">OF3</strain>
        <strain evidence="11">OF8</strain>
    </source>
</reference>
<dbReference type="InterPro" id="IPR000209">
    <property type="entry name" value="Peptidase_S8/S53_dom"/>
</dbReference>
<evidence type="ECO:0000256" key="2">
    <source>
        <dbReference type="ARBA" id="ARBA00022670"/>
    </source>
</evidence>
<dbReference type="RefSeq" id="WP_143651379.1">
    <property type="nucleotide sequence ID" value="NZ_JABJWZ010000438.1"/>
</dbReference>
<dbReference type="SUPFAM" id="SSF54897">
    <property type="entry name" value="Protease propeptides/inhibitors"/>
    <property type="match status" value="1"/>
</dbReference>
<evidence type="ECO:0000256" key="5">
    <source>
        <dbReference type="PROSITE-ProRule" id="PRU01240"/>
    </source>
</evidence>
<dbReference type="Proteomes" id="UP000517765">
    <property type="component" value="Unassembled WGS sequence"/>
</dbReference>
<comment type="similarity">
    <text evidence="1 5 6">Belongs to the peptidase S8 family.</text>
</comment>
<dbReference type="EMBL" id="VJYK02000472">
    <property type="protein sequence ID" value="MQS05207.1"/>
    <property type="molecule type" value="Genomic_DNA"/>
</dbReference>
<feature type="signal peptide" evidence="7">
    <location>
        <begin position="1"/>
        <end position="26"/>
    </location>
</feature>
<dbReference type="InterPro" id="IPR010259">
    <property type="entry name" value="S8pro/Inhibitor_I9"/>
</dbReference>
<feature type="chain" id="PRO_5038308176" evidence="7">
    <location>
        <begin position="27"/>
        <end position="398"/>
    </location>
</feature>
<dbReference type="Pfam" id="PF05922">
    <property type="entry name" value="Inhibitor_I9"/>
    <property type="match status" value="1"/>
</dbReference>
<dbReference type="Gene3D" id="3.30.70.80">
    <property type="entry name" value="Peptidase S8 propeptide/proteinase inhibitor I9"/>
    <property type="match status" value="1"/>
</dbReference>
<dbReference type="PROSITE" id="PS51892">
    <property type="entry name" value="SUBTILASE"/>
    <property type="match status" value="1"/>
</dbReference>
<dbReference type="PROSITE" id="PS00137">
    <property type="entry name" value="SUBTILASE_HIS"/>
    <property type="match status" value="1"/>
</dbReference>
<dbReference type="InterPro" id="IPR022398">
    <property type="entry name" value="Peptidase_S8_His-AS"/>
</dbReference>
<dbReference type="GO" id="GO:0004252">
    <property type="term" value="F:serine-type endopeptidase activity"/>
    <property type="evidence" value="ECO:0007669"/>
    <property type="project" value="UniProtKB-UniRule"/>
</dbReference>
<evidence type="ECO:0000313" key="13">
    <source>
        <dbReference type="Proteomes" id="UP000320857"/>
    </source>
</evidence>
<keyword evidence="4 5" id="KW-0720">Serine protease</keyword>
<name>A0A5P0YZP0_9ACTN</name>
<keyword evidence="3 5" id="KW-0378">Hydrolase</keyword>
<dbReference type="InterPro" id="IPR050131">
    <property type="entry name" value="Peptidase_S8_subtilisin-like"/>
</dbReference>
<dbReference type="PRINTS" id="PR00723">
    <property type="entry name" value="SUBTILISIN"/>
</dbReference>
<feature type="active site" description="Charge relay system" evidence="5">
    <location>
        <position position="343"/>
    </location>
</feature>
<dbReference type="InterPro" id="IPR015500">
    <property type="entry name" value="Peptidase_S8_subtilisin-rel"/>
</dbReference>
<feature type="active site" description="Charge relay system" evidence="5">
    <location>
        <position position="193"/>
    </location>
</feature>
<feature type="domain" description="Peptidase S8/S53" evidence="8">
    <location>
        <begin position="158"/>
        <end position="378"/>
    </location>
</feature>
<keyword evidence="7" id="KW-0732">Signal</keyword>
<evidence type="ECO:0000256" key="6">
    <source>
        <dbReference type="RuleBase" id="RU003355"/>
    </source>
</evidence>
<evidence type="ECO:0000256" key="7">
    <source>
        <dbReference type="SAM" id="SignalP"/>
    </source>
</evidence>
<comment type="caution">
    <text evidence="12">The sequence shown here is derived from an EMBL/GenBank/DDBJ whole genome shotgun (WGS) entry which is preliminary data.</text>
</comment>
<accession>A0A5P0YZP0</accession>
<dbReference type="EMBL" id="JABJWZ010000438">
    <property type="protein sequence ID" value="MBB1256728.1"/>
    <property type="molecule type" value="Genomic_DNA"/>
</dbReference>
<dbReference type="PROSITE" id="PS00136">
    <property type="entry name" value="SUBTILASE_ASP"/>
    <property type="match status" value="1"/>
</dbReference>
<evidence type="ECO:0000256" key="3">
    <source>
        <dbReference type="ARBA" id="ARBA00022801"/>
    </source>
</evidence>
<dbReference type="InterPro" id="IPR023828">
    <property type="entry name" value="Peptidase_S8_Ser-AS"/>
</dbReference>
<proteinExistence type="inferred from homology"/>
<feature type="active site" description="Charge relay system" evidence="5">
    <location>
        <position position="160"/>
    </location>
</feature>
<reference evidence="14 15" key="2">
    <citation type="submission" date="2020-05" db="EMBL/GenBank/DDBJ databases">
        <title>Classification of alakaliphilic streptomycetes isolated from an alkaline soil next to Lonar Crater, India and a proposal for the recognition of Streptomyces alkaliterrae sp. nov.</title>
        <authorList>
            <person name="Golinska P."/>
        </authorList>
    </citation>
    <scope>NUCLEOTIDE SEQUENCE [LARGE SCALE GENOMIC DNA]</scope>
    <source>
        <strain evidence="15">OF3</strain>
        <strain evidence="14">OF8</strain>
    </source>
</reference>
<evidence type="ECO:0000256" key="4">
    <source>
        <dbReference type="ARBA" id="ARBA00022825"/>
    </source>
</evidence>
<dbReference type="GO" id="GO:0005615">
    <property type="term" value="C:extracellular space"/>
    <property type="evidence" value="ECO:0007669"/>
    <property type="project" value="TreeGrafter"/>
</dbReference>
<protein>
    <submittedName>
        <fullName evidence="10">S8 family peptidase</fullName>
    </submittedName>
    <submittedName>
        <fullName evidence="12">S8 family serine peptidase</fullName>
    </submittedName>
</protein>
<evidence type="ECO:0000256" key="1">
    <source>
        <dbReference type="ARBA" id="ARBA00011073"/>
    </source>
</evidence>
<keyword evidence="2 5" id="KW-0645">Protease</keyword>
<dbReference type="AlphaFoldDB" id="A0A5P0YZP0"/>